<dbReference type="EMBL" id="BMWX01000004">
    <property type="protein sequence ID" value="GGZ31479.1"/>
    <property type="molecule type" value="Genomic_DNA"/>
</dbReference>
<comment type="caution">
    <text evidence="2">The sequence shown here is derived from an EMBL/GenBank/DDBJ whole genome shotgun (WGS) entry which is preliminary data.</text>
</comment>
<dbReference type="SUPFAM" id="SSF48452">
    <property type="entry name" value="TPR-like"/>
    <property type="match status" value="1"/>
</dbReference>
<evidence type="ECO:0000313" key="3">
    <source>
        <dbReference type="Proteomes" id="UP000619457"/>
    </source>
</evidence>
<keyword evidence="3" id="KW-1185">Reference proteome</keyword>
<sequence>MNKVILGLMLLLPASWTQISKKNSALDQAEEAYKKADYEASVRAHLDLITNYELEGQEAAYDLALSYQLNGQEEEAKTKFTELLSSPNPLIASSSANQQGVMLGSEKKYKEALEAFKTALIKDPTNEIARYNYELLARWLENNEDQNQEENQNEQDQQEPSNYAKRMKAEADKLVDQFKFGEAFELMNKALEIDETVSHYQSFIKNLGDINEINEQ</sequence>
<dbReference type="InterPro" id="IPR011990">
    <property type="entry name" value="TPR-like_helical_dom_sf"/>
</dbReference>
<dbReference type="RefSeq" id="WP_044202631.1">
    <property type="nucleotide sequence ID" value="NZ_BMWX01000004.1"/>
</dbReference>
<proteinExistence type="predicted"/>
<feature type="repeat" description="TPR" evidence="1">
    <location>
        <begin position="93"/>
        <end position="126"/>
    </location>
</feature>
<reference evidence="2" key="1">
    <citation type="journal article" date="2014" name="Int. J. Syst. Evol. Microbiol.">
        <title>Complete genome sequence of Corynebacterium casei LMG S-19264T (=DSM 44701T), isolated from a smear-ripened cheese.</title>
        <authorList>
            <consortium name="US DOE Joint Genome Institute (JGI-PGF)"/>
            <person name="Walter F."/>
            <person name="Albersmeier A."/>
            <person name="Kalinowski J."/>
            <person name="Ruckert C."/>
        </authorList>
    </citation>
    <scope>NUCLEOTIDE SEQUENCE</scope>
    <source>
        <strain evidence="2">KCTC 12368</strain>
    </source>
</reference>
<name>A0A918USP2_9BACT</name>
<organism evidence="2 3">
    <name type="scientific">Echinicola pacifica</name>
    <dbReference type="NCBI Taxonomy" id="346377"/>
    <lineage>
        <taxon>Bacteria</taxon>
        <taxon>Pseudomonadati</taxon>
        <taxon>Bacteroidota</taxon>
        <taxon>Cytophagia</taxon>
        <taxon>Cytophagales</taxon>
        <taxon>Cyclobacteriaceae</taxon>
        <taxon>Echinicola</taxon>
    </lineage>
</organism>
<keyword evidence="1" id="KW-0802">TPR repeat</keyword>
<protein>
    <recommendedName>
        <fullName evidence="4">Tetratricopeptide repeat-containing protein</fullName>
    </recommendedName>
</protein>
<evidence type="ECO:0000256" key="1">
    <source>
        <dbReference type="PROSITE-ProRule" id="PRU00339"/>
    </source>
</evidence>
<dbReference type="Proteomes" id="UP000619457">
    <property type="component" value="Unassembled WGS sequence"/>
</dbReference>
<reference evidence="2" key="2">
    <citation type="submission" date="2020-09" db="EMBL/GenBank/DDBJ databases">
        <authorList>
            <person name="Sun Q."/>
            <person name="Kim S."/>
        </authorList>
    </citation>
    <scope>NUCLEOTIDE SEQUENCE</scope>
    <source>
        <strain evidence="2">KCTC 12368</strain>
    </source>
</reference>
<dbReference type="Gene3D" id="1.25.40.10">
    <property type="entry name" value="Tetratricopeptide repeat domain"/>
    <property type="match status" value="1"/>
</dbReference>
<evidence type="ECO:0000313" key="2">
    <source>
        <dbReference type="EMBL" id="GGZ31479.1"/>
    </source>
</evidence>
<dbReference type="PROSITE" id="PS50005">
    <property type="entry name" value="TPR"/>
    <property type="match status" value="1"/>
</dbReference>
<evidence type="ECO:0008006" key="4">
    <source>
        <dbReference type="Google" id="ProtNLM"/>
    </source>
</evidence>
<gene>
    <name evidence="2" type="ORF">GCM10007049_25810</name>
</gene>
<accession>A0A918USP2</accession>
<dbReference type="AlphaFoldDB" id="A0A918USP2"/>
<dbReference type="InterPro" id="IPR019734">
    <property type="entry name" value="TPR_rpt"/>
</dbReference>